<sequence>MLTDEEVYRRLDAMLPPGVERWGAQANFEAGEPECAITALMDAAFVAGGLPVEALRLIRSNYDGGPVIEILEALVALEDR</sequence>
<dbReference type="Proteomes" id="UP000594681">
    <property type="component" value="Chromosome"/>
</dbReference>
<dbReference type="AlphaFoldDB" id="A0A7T0KE52"/>
<dbReference type="KEGG" id="cliz:G7Y31_06700"/>
<name>A0A7T0KE52_9CORY</name>
<reference evidence="1 2" key="1">
    <citation type="submission" date="2020-11" db="EMBL/GenBank/DDBJ databases">
        <title>Corynebacterium sp. ZJ-599.</title>
        <authorList>
            <person name="Zhou J."/>
        </authorList>
    </citation>
    <scope>NUCLEOTIDE SEQUENCE [LARGE SCALE GENOMIC DNA]</scope>
    <source>
        <strain evidence="1 2">ZJ-599</strain>
    </source>
</reference>
<evidence type="ECO:0000313" key="2">
    <source>
        <dbReference type="Proteomes" id="UP000594681"/>
    </source>
</evidence>
<dbReference type="EMBL" id="CP064954">
    <property type="protein sequence ID" value="QPK78274.1"/>
    <property type="molecule type" value="Genomic_DNA"/>
</dbReference>
<evidence type="ECO:0000313" key="1">
    <source>
        <dbReference type="EMBL" id="QPK78274.1"/>
    </source>
</evidence>
<proteinExistence type="predicted"/>
<dbReference type="RefSeq" id="WP_165006372.1">
    <property type="nucleotide sequence ID" value="NZ_CP064954.1"/>
</dbReference>
<gene>
    <name evidence="1" type="ORF">G7Y31_06700</name>
</gene>
<organism evidence="1 2">
    <name type="scientific">Corynebacterium lizhenjunii</name>
    <dbReference type="NCBI Taxonomy" id="2709394"/>
    <lineage>
        <taxon>Bacteria</taxon>
        <taxon>Bacillati</taxon>
        <taxon>Actinomycetota</taxon>
        <taxon>Actinomycetes</taxon>
        <taxon>Mycobacteriales</taxon>
        <taxon>Corynebacteriaceae</taxon>
        <taxon>Corynebacterium</taxon>
    </lineage>
</organism>
<protein>
    <submittedName>
        <fullName evidence="1">Uncharacterized protein</fullName>
    </submittedName>
</protein>
<keyword evidence="2" id="KW-1185">Reference proteome</keyword>
<accession>A0A7T0KE52</accession>